<evidence type="ECO:0000256" key="1">
    <source>
        <dbReference type="SAM" id="MobiDB-lite"/>
    </source>
</evidence>
<dbReference type="EMBL" id="JBCGDP010000010">
    <property type="protein sequence ID" value="MEM0577160.1"/>
    <property type="molecule type" value="Genomic_DNA"/>
</dbReference>
<feature type="region of interest" description="Disordered" evidence="1">
    <location>
        <begin position="65"/>
        <end position="89"/>
    </location>
</feature>
<evidence type="ECO:0008006" key="5">
    <source>
        <dbReference type="Google" id="ProtNLM"/>
    </source>
</evidence>
<dbReference type="RefSeq" id="WP_342692080.1">
    <property type="nucleotide sequence ID" value="NZ_JBCGDP010000010.1"/>
</dbReference>
<organism evidence="3 4">
    <name type="scientific">Flavobacterium polysaccharolyticum</name>
    <dbReference type="NCBI Taxonomy" id="3133148"/>
    <lineage>
        <taxon>Bacteria</taxon>
        <taxon>Pseudomonadati</taxon>
        <taxon>Bacteroidota</taxon>
        <taxon>Flavobacteriia</taxon>
        <taxon>Flavobacteriales</taxon>
        <taxon>Flavobacteriaceae</taxon>
        <taxon>Flavobacterium</taxon>
    </lineage>
</organism>
<feature type="compositionally biased region" description="Basic residues" evidence="1">
    <location>
        <begin position="72"/>
        <end position="83"/>
    </location>
</feature>
<evidence type="ECO:0000313" key="4">
    <source>
        <dbReference type="Proteomes" id="UP001468798"/>
    </source>
</evidence>
<evidence type="ECO:0000313" key="3">
    <source>
        <dbReference type="EMBL" id="MEM0577160.1"/>
    </source>
</evidence>
<proteinExistence type="predicted"/>
<keyword evidence="4" id="KW-1185">Reference proteome</keyword>
<dbReference type="Proteomes" id="UP001468798">
    <property type="component" value="Unassembled WGS sequence"/>
</dbReference>
<evidence type="ECO:0000256" key="2">
    <source>
        <dbReference type="SAM" id="SignalP"/>
    </source>
</evidence>
<reference evidence="3 4" key="1">
    <citation type="submission" date="2024-03" db="EMBL/GenBank/DDBJ databases">
        <title>Two novel species of the genus Flavobacterium exhibiting potentially degradation of complex polysaccharides.</title>
        <authorList>
            <person name="Lian X."/>
        </authorList>
    </citation>
    <scope>NUCLEOTIDE SEQUENCE [LARGE SCALE GENOMIC DNA]</scope>
    <source>
        <strain evidence="3 4">N6</strain>
    </source>
</reference>
<gene>
    <name evidence="3" type="ORF">WFZ86_11690</name>
</gene>
<keyword evidence="2" id="KW-0732">Signal</keyword>
<feature type="chain" id="PRO_5045138081" description="Transmembrane protein" evidence="2">
    <location>
        <begin position="24"/>
        <end position="89"/>
    </location>
</feature>
<sequence length="89" mass="9818">MSPSHCTKTLVCFLLFSFFMVCAKGKVAKPFSSSIDGDSLSSPLPKGAYVFPSYTHLPISKVFQPHNNFSTKSKRSHRKRKGKAALPVL</sequence>
<accession>A0ABU9NPE1</accession>
<comment type="caution">
    <text evidence="3">The sequence shown here is derived from an EMBL/GenBank/DDBJ whole genome shotgun (WGS) entry which is preliminary data.</text>
</comment>
<name>A0ABU9NPE1_9FLAO</name>
<feature type="signal peptide" evidence="2">
    <location>
        <begin position="1"/>
        <end position="23"/>
    </location>
</feature>
<protein>
    <recommendedName>
        <fullName evidence="5">Transmembrane protein</fullName>
    </recommendedName>
</protein>